<dbReference type="InterPro" id="IPR029058">
    <property type="entry name" value="AB_hydrolase_fold"/>
</dbReference>
<reference evidence="6 7" key="1">
    <citation type="submission" date="2024-05" db="EMBL/GenBank/DDBJ databases">
        <title>Haplotype-resolved chromosome-level genome assembly of Huyou (Citrus changshanensis).</title>
        <authorList>
            <person name="Miao C."/>
            <person name="Chen W."/>
            <person name="Wu Y."/>
            <person name="Wang L."/>
            <person name="Zhao S."/>
            <person name="Grierson D."/>
            <person name="Xu C."/>
            <person name="Chen K."/>
        </authorList>
    </citation>
    <scope>NUCLEOTIDE SEQUENCE [LARGE SCALE GENOMIC DNA]</scope>
    <source>
        <strain evidence="6">01-14</strain>
        <tissue evidence="6">Leaf</tissue>
    </source>
</reference>
<keyword evidence="4" id="KW-0378">Hydrolase</keyword>
<accession>A0AAP0LYF6</accession>
<gene>
    <name evidence="6" type="ORF">WN944_018616</name>
</gene>
<sequence>MQHRFYGKSVPFISSKDALKNATLRGYFNSGQALADYAKILLHIKENLSAEMSPIIVVGASYGGTQYDDPQEYPLNKACEGIDGASEGTDTLGRIFSGIVALRWENSCHDVDEFLSDETLDSSWGWQCIRVVIKRFGSNLIFSNGFRDPYSSAGVLEDISDSIIAVVTKNGSHCLDIQPATEDDPEWLVMQRKIEVDMELLYRSLKPVRVKEYALHVHVSLILNLFLCFFC</sequence>
<evidence type="ECO:0000256" key="2">
    <source>
        <dbReference type="ARBA" id="ARBA00022670"/>
    </source>
</evidence>
<name>A0AAP0LYF6_9ROSI</name>
<evidence type="ECO:0000313" key="6">
    <source>
        <dbReference type="EMBL" id="KAK9187224.1"/>
    </source>
</evidence>
<comment type="similarity">
    <text evidence="1">Belongs to the peptidase S28 family.</text>
</comment>
<evidence type="ECO:0000256" key="3">
    <source>
        <dbReference type="ARBA" id="ARBA00022729"/>
    </source>
</evidence>
<keyword evidence="2" id="KW-0645">Protease</keyword>
<dbReference type="PANTHER" id="PTHR11010:SF96">
    <property type="entry name" value="LYSOSOMAL PRO-X CARBOXYPEPTIDASE-LIKE ISOFORM X1"/>
    <property type="match status" value="1"/>
</dbReference>
<evidence type="ECO:0000256" key="4">
    <source>
        <dbReference type="ARBA" id="ARBA00022801"/>
    </source>
</evidence>
<dbReference type="InterPro" id="IPR008758">
    <property type="entry name" value="Peptidase_S28"/>
</dbReference>
<dbReference type="PANTHER" id="PTHR11010">
    <property type="entry name" value="PROTEASE S28 PRO-X CARBOXYPEPTIDASE-RELATED"/>
    <property type="match status" value="1"/>
</dbReference>
<protein>
    <submittedName>
        <fullName evidence="6">Uncharacterized protein</fullName>
    </submittedName>
</protein>
<comment type="caution">
    <text evidence="6">The sequence shown here is derived from an EMBL/GenBank/DDBJ whole genome shotgun (WGS) entry which is preliminary data.</text>
</comment>
<keyword evidence="7" id="KW-1185">Reference proteome</keyword>
<dbReference type="Pfam" id="PF05577">
    <property type="entry name" value="Peptidase_S28"/>
    <property type="match status" value="2"/>
</dbReference>
<dbReference type="GO" id="GO:0008239">
    <property type="term" value="F:dipeptidyl-peptidase activity"/>
    <property type="evidence" value="ECO:0007669"/>
    <property type="project" value="TreeGrafter"/>
</dbReference>
<dbReference type="AlphaFoldDB" id="A0AAP0LYF6"/>
<evidence type="ECO:0000256" key="1">
    <source>
        <dbReference type="ARBA" id="ARBA00011079"/>
    </source>
</evidence>
<keyword evidence="3" id="KW-0732">Signal</keyword>
<proteinExistence type="inferred from homology"/>
<evidence type="ECO:0000256" key="5">
    <source>
        <dbReference type="ARBA" id="ARBA00023180"/>
    </source>
</evidence>
<dbReference type="Proteomes" id="UP001428341">
    <property type="component" value="Unassembled WGS sequence"/>
</dbReference>
<evidence type="ECO:0000313" key="7">
    <source>
        <dbReference type="Proteomes" id="UP001428341"/>
    </source>
</evidence>
<dbReference type="EMBL" id="JBCGBO010000007">
    <property type="protein sequence ID" value="KAK9187224.1"/>
    <property type="molecule type" value="Genomic_DNA"/>
</dbReference>
<organism evidence="6 7">
    <name type="scientific">Citrus x changshan-huyou</name>
    <dbReference type="NCBI Taxonomy" id="2935761"/>
    <lineage>
        <taxon>Eukaryota</taxon>
        <taxon>Viridiplantae</taxon>
        <taxon>Streptophyta</taxon>
        <taxon>Embryophyta</taxon>
        <taxon>Tracheophyta</taxon>
        <taxon>Spermatophyta</taxon>
        <taxon>Magnoliopsida</taxon>
        <taxon>eudicotyledons</taxon>
        <taxon>Gunneridae</taxon>
        <taxon>Pentapetalae</taxon>
        <taxon>rosids</taxon>
        <taxon>malvids</taxon>
        <taxon>Sapindales</taxon>
        <taxon>Rutaceae</taxon>
        <taxon>Aurantioideae</taxon>
        <taxon>Citrus</taxon>
    </lineage>
</organism>
<dbReference type="GO" id="GO:0006508">
    <property type="term" value="P:proteolysis"/>
    <property type="evidence" value="ECO:0007669"/>
    <property type="project" value="UniProtKB-KW"/>
</dbReference>
<keyword evidence="5" id="KW-0325">Glycoprotein</keyword>
<dbReference type="Gene3D" id="3.40.50.1820">
    <property type="entry name" value="alpha/beta hydrolase"/>
    <property type="match status" value="1"/>
</dbReference>
<dbReference type="GO" id="GO:0070008">
    <property type="term" value="F:serine-type exopeptidase activity"/>
    <property type="evidence" value="ECO:0007669"/>
    <property type="project" value="InterPro"/>
</dbReference>